<dbReference type="GO" id="GO:0008955">
    <property type="term" value="F:peptidoglycan glycosyltransferase activity"/>
    <property type="evidence" value="ECO:0007669"/>
    <property type="project" value="TreeGrafter"/>
</dbReference>
<dbReference type="PANTHER" id="PTHR32282:SF33">
    <property type="entry name" value="PEPTIDOGLYCAN GLYCOSYLTRANSFERASE"/>
    <property type="match status" value="1"/>
</dbReference>
<dbReference type="Pfam" id="PF17957">
    <property type="entry name" value="Big_7"/>
    <property type="match status" value="1"/>
</dbReference>
<dbReference type="InterPro" id="IPR013783">
    <property type="entry name" value="Ig-like_fold"/>
</dbReference>
<evidence type="ECO:0000256" key="2">
    <source>
        <dbReference type="ARBA" id="ARBA00022679"/>
    </source>
</evidence>
<evidence type="ECO:0000313" key="4">
    <source>
        <dbReference type="Proteomes" id="UP000230706"/>
    </source>
</evidence>
<name>A0A2H0UJL8_9BACT</name>
<dbReference type="InterPro" id="IPR012338">
    <property type="entry name" value="Beta-lactam/transpept-like"/>
</dbReference>
<accession>A0A2H0UJL8</accession>
<comment type="caution">
    <text evidence="3">The sequence shown here is derived from an EMBL/GenBank/DDBJ whole genome shotgun (WGS) entry which is preliminary data.</text>
</comment>
<dbReference type="EMBL" id="PFBF01000002">
    <property type="protein sequence ID" value="PIR86594.1"/>
    <property type="molecule type" value="Genomic_DNA"/>
</dbReference>
<dbReference type="SUPFAM" id="SSF56601">
    <property type="entry name" value="beta-lactamase/transpeptidase-like"/>
    <property type="match status" value="1"/>
</dbReference>
<dbReference type="Proteomes" id="UP000230706">
    <property type="component" value="Unassembled WGS sequence"/>
</dbReference>
<reference evidence="4" key="1">
    <citation type="submission" date="2017-09" db="EMBL/GenBank/DDBJ databases">
        <title>Depth-based differentiation of microbial function through sediment-hosted aquifers and enrichment of novel symbionts in the deep terrestrial subsurface.</title>
        <authorList>
            <person name="Probst A.J."/>
            <person name="Ladd B."/>
            <person name="Jarett J.K."/>
            <person name="Geller-Mcgrath D.E."/>
            <person name="Sieber C.M.K."/>
            <person name="Emerson J.B."/>
            <person name="Anantharaman K."/>
            <person name="Thomas B.C."/>
            <person name="Malmstrom R."/>
            <person name="Stieglmeier M."/>
            <person name="Klingl A."/>
            <person name="Woyke T."/>
            <person name="Ryan C.M."/>
            <person name="Banfield J.F."/>
        </authorList>
    </citation>
    <scope>NUCLEOTIDE SEQUENCE [LARGE SCALE GENOMIC DNA]</scope>
</reference>
<dbReference type="Gene3D" id="2.60.40.10">
    <property type="entry name" value="Immunoglobulins"/>
    <property type="match status" value="1"/>
</dbReference>
<dbReference type="GO" id="GO:0030288">
    <property type="term" value="C:outer membrane-bounded periplasmic space"/>
    <property type="evidence" value="ECO:0007669"/>
    <property type="project" value="TreeGrafter"/>
</dbReference>
<organism evidence="3 4">
    <name type="scientific">Candidatus Kaiserbacteria bacterium CG10_big_fil_rev_8_21_14_0_10_43_70</name>
    <dbReference type="NCBI Taxonomy" id="1974605"/>
    <lineage>
        <taxon>Bacteria</taxon>
        <taxon>Candidatus Kaiseribacteriota</taxon>
    </lineage>
</organism>
<dbReference type="AlphaFoldDB" id="A0A2H0UJL8"/>
<dbReference type="PANTHER" id="PTHR32282">
    <property type="entry name" value="BINDING PROTEIN TRANSPEPTIDASE, PUTATIVE-RELATED"/>
    <property type="match status" value="1"/>
</dbReference>
<keyword evidence="2" id="KW-0808">Transferase</keyword>
<protein>
    <recommendedName>
        <fullName evidence="5">Penicillin-binding protein transpeptidase domain-containing protein</fullName>
    </recommendedName>
</protein>
<evidence type="ECO:0008006" key="5">
    <source>
        <dbReference type="Google" id="ProtNLM"/>
    </source>
</evidence>
<dbReference type="Gene3D" id="3.40.710.10">
    <property type="entry name" value="DD-peptidase/beta-lactamase superfamily"/>
    <property type="match status" value="1"/>
</dbReference>
<keyword evidence="1" id="KW-0328">Glycosyltransferase</keyword>
<dbReference type="InterPro" id="IPR050396">
    <property type="entry name" value="Glycosyltr_51/Transpeptidase"/>
</dbReference>
<dbReference type="GO" id="GO:0009252">
    <property type="term" value="P:peptidoglycan biosynthetic process"/>
    <property type="evidence" value="ECO:0007669"/>
    <property type="project" value="TreeGrafter"/>
</dbReference>
<evidence type="ECO:0000256" key="1">
    <source>
        <dbReference type="ARBA" id="ARBA00022676"/>
    </source>
</evidence>
<evidence type="ECO:0000313" key="3">
    <source>
        <dbReference type="EMBL" id="PIR86594.1"/>
    </source>
</evidence>
<gene>
    <name evidence="3" type="ORF">COU13_00120</name>
</gene>
<proteinExistence type="predicted"/>
<sequence length="309" mass="34221">MRVEDAKGNVLEEYEENSERVLNTEVARQISSVLSDNRARTPAFGEYSALYFPGFDVAAKTGTTNDYRDAWIIGYTPTISVGSWAGNNDNTPMEKRIAGFIVAPMWNEFMKEAINTLPTEMFTAPETINEDLPPILKGVWNVKNGNNTEVHSILYWINKDNPMEPRITDPRDDPQFLLWEYPISLWLEKSGGVFSTNMFFNDLINSASGLGQSSISPLISNTFAITYPINGTTVNRNIPLTITISDSNISNVKSVSYYVNGNHIGTATRYPFSISFIPTQAGDVSLQAISSGSAVNEGIKSTEISFKVQ</sequence>